<organism evidence="4 5">
    <name type="scientific">Candidatus Yanofskybacteria bacterium RIFCSPLOWO2_02_FULL_45_18</name>
    <dbReference type="NCBI Taxonomy" id="1802707"/>
    <lineage>
        <taxon>Bacteria</taxon>
        <taxon>Candidatus Yanofskyibacteriota</taxon>
    </lineage>
</organism>
<dbReference type="InterPro" id="IPR038109">
    <property type="entry name" value="DNA_bind_recomb_sf"/>
</dbReference>
<evidence type="ECO:0000259" key="3">
    <source>
        <dbReference type="PROSITE" id="PS51737"/>
    </source>
</evidence>
<dbReference type="InterPro" id="IPR006119">
    <property type="entry name" value="Resolv_N"/>
</dbReference>
<dbReference type="InterPro" id="IPR036162">
    <property type="entry name" value="Resolvase-like_N_sf"/>
</dbReference>
<reference evidence="4 5" key="1">
    <citation type="journal article" date="2016" name="Nat. Commun.">
        <title>Thousands of microbial genomes shed light on interconnected biogeochemical processes in an aquifer system.</title>
        <authorList>
            <person name="Anantharaman K."/>
            <person name="Brown C.T."/>
            <person name="Hug L.A."/>
            <person name="Sharon I."/>
            <person name="Castelle C.J."/>
            <person name="Probst A.J."/>
            <person name="Thomas B.C."/>
            <person name="Singh A."/>
            <person name="Wilkins M.J."/>
            <person name="Karaoz U."/>
            <person name="Brodie E.L."/>
            <person name="Williams K.H."/>
            <person name="Hubbard S.S."/>
            <person name="Banfield J.F."/>
        </authorList>
    </citation>
    <scope>NUCLEOTIDE SEQUENCE [LARGE SCALE GENOMIC DNA]</scope>
</reference>
<feature type="non-terminal residue" evidence="4">
    <location>
        <position position="476"/>
    </location>
</feature>
<dbReference type="Pfam" id="PF13408">
    <property type="entry name" value="Zn_ribbon_recom"/>
    <property type="match status" value="1"/>
</dbReference>
<name>A0A1F8H4W0_9BACT</name>
<dbReference type="PANTHER" id="PTHR30461:SF23">
    <property type="entry name" value="DNA RECOMBINASE-RELATED"/>
    <property type="match status" value="1"/>
</dbReference>
<dbReference type="Gene3D" id="3.40.50.1390">
    <property type="entry name" value="Resolvase, N-terminal catalytic domain"/>
    <property type="match status" value="1"/>
</dbReference>
<dbReference type="GO" id="GO:0000150">
    <property type="term" value="F:DNA strand exchange activity"/>
    <property type="evidence" value="ECO:0007669"/>
    <property type="project" value="InterPro"/>
</dbReference>
<feature type="coiled-coil region" evidence="1">
    <location>
        <begin position="403"/>
        <end position="430"/>
    </location>
</feature>
<dbReference type="AlphaFoldDB" id="A0A1F8H4W0"/>
<proteinExistence type="predicted"/>
<comment type="caution">
    <text evidence="4">The sequence shown here is derived from an EMBL/GenBank/DDBJ whole genome shotgun (WGS) entry which is preliminary data.</text>
</comment>
<evidence type="ECO:0000313" key="4">
    <source>
        <dbReference type="EMBL" id="OGN32642.1"/>
    </source>
</evidence>
<dbReference type="SUPFAM" id="SSF53041">
    <property type="entry name" value="Resolvase-like"/>
    <property type="match status" value="1"/>
</dbReference>
<dbReference type="CDD" id="cd00338">
    <property type="entry name" value="Ser_Recombinase"/>
    <property type="match status" value="1"/>
</dbReference>
<gene>
    <name evidence="4" type="ORF">A3J01_01630</name>
</gene>
<accession>A0A1F8H4W0</accession>
<dbReference type="Proteomes" id="UP000177609">
    <property type="component" value="Unassembled WGS sequence"/>
</dbReference>
<evidence type="ECO:0000259" key="2">
    <source>
        <dbReference type="PROSITE" id="PS51736"/>
    </source>
</evidence>
<dbReference type="GO" id="GO:0003677">
    <property type="term" value="F:DNA binding"/>
    <property type="evidence" value="ECO:0007669"/>
    <property type="project" value="InterPro"/>
</dbReference>
<dbReference type="STRING" id="1802707.A3J01_01630"/>
<feature type="domain" description="Recombinase" evidence="3">
    <location>
        <begin position="163"/>
        <end position="270"/>
    </location>
</feature>
<dbReference type="SMART" id="SM00857">
    <property type="entry name" value="Resolvase"/>
    <property type="match status" value="1"/>
</dbReference>
<dbReference type="PANTHER" id="PTHR30461">
    <property type="entry name" value="DNA-INVERTASE FROM LAMBDOID PROPHAGE"/>
    <property type="match status" value="1"/>
</dbReference>
<dbReference type="Pfam" id="PF00239">
    <property type="entry name" value="Resolvase"/>
    <property type="match status" value="1"/>
</dbReference>
<dbReference type="Pfam" id="PF07508">
    <property type="entry name" value="Recombinase"/>
    <property type="match status" value="1"/>
</dbReference>
<evidence type="ECO:0000313" key="5">
    <source>
        <dbReference type="Proteomes" id="UP000177609"/>
    </source>
</evidence>
<evidence type="ECO:0008006" key="6">
    <source>
        <dbReference type="Google" id="ProtNLM"/>
    </source>
</evidence>
<dbReference type="InterPro" id="IPR011109">
    <property type="entry name" value="DNA_bind_recombinase_dom"/>
</dbReference>
<protein>
    <recommendedName>
        <fullName evidence="6">Recombinase domain-containing protein</fullName>
    </recommendedName>
</protein>
<dbReference type="InterPro" id="IPR050639">
    <property type="entry name" value="SSR_resolvase"/>
</dbReference>
<feature type="domain" description="Resolvase/invertase-type recombinase catalytic" evidence="2">
    <location>
        <begin position="10"/>
        <end position="156"/>
    </location>
</feature>
<keyword evidence="1" id="KW-0175">Coiled coil</keyword>
<evidence type="ECO:0000256" key="1">
    <source>
        <dbReference type="SAM" id="Coils"/>
    </source>
</evidence>
<dbReference type="PROSITE" id="PS51737">
    <property type="entry name" value="RECOMBINASE_DNA_BIND"/>
    <property type="match status" value="1"/>
</dbReference>
<dbReference type="Gene3D" id="3.90.1750.20">
    <property type="entry name" value="Putative Large Serine Recombinase, Chain B, Domain 2"/>
    <property type="match status" value="1"/>
</dbReference>
<sequence length="476" mass="54812">MENNTSFSQKFFLYTRKSTDVEDKQVLSIEAQITELRAFAKQEKLEIVDELVEKQSAKIPGRPIFNDMLNRIEAGEANGILAWHPDRLARNSVDGGKIIYLVDTGGLVALKFVQFWFEPTPQGKFMLNIAFGQSKYYVDSLSENTKRGLRQKVRRGEYPSLAPVGYINDSRNKSVVVDKKRAPIIRQAFELYAEGNHRLEDVSDFLAQNKIVSRSGKRIHITRTTFILQNPFYTGLFRYAGEIYEGKHEPIIAKKLFDKVQEVMKQRGRPRHKAKPEPQVFCGLLRCGTCDMMITAELKVKRQKNGNVHYYTYYRCTRKSKSIKCAAPFIRQEKLDGQISSLLQKVSLPTDWAEKLNTRLEKDKTKSAQSVSAFVQTNQERIKVIATKLQRLLDGYLEQDIDREIYRTEKAKLLSEKKSLEEQTTRFEQKQNDWLEPMREWIKVASTLDKTARDSNLFAKKVAAEQVFGSNLVLAG</sequence>
<dbReference type="PROSITE" id="PS51736">
    <property type="entry name" value="RECOMBINASES_3"/>
    <property type="match status" value="1"/>
</dbReference>
<dbReference type="InterPro" id="IPR025827">
    <property type="entry name" value="Zn_ribbon_recom_dom"/>
</dbReference>
<dbReference type="EMBL" id="MGKV01000001">
    <property type="protein sequence ID" value="OGN32642.1"/>
    <property type="molecule type" value="Genomic_DNA"/>
</dbReference>